<sequence length="178" mass="20509">MSFEFRPCELEMDYEAYMKFLLRYQEELNLPYSFAMKLSFIGSPLLFGKAMLIFNDDPYEIVGAAGFVYGTGANNYEDRHVCQIEIAFLRKEYRGTLLFQRGLQALTALMKSGEPAIEQVQFWVSADQEGLGRLFSKFLDLPDSTQQAVNQLSFYRFSFHELEAYVRKISKLPVGLGE</sequence>
<gene>
    <name evidence="1" type="ORF">GCM10010911_69010</name>
</gene>
<dbReference type="AlphaFoldDB" id="A0A916ZJH6"/>
<keyword evidence="2" id="KW-1185">Reference proteome</keyword>
<name>A0A916ZJH6_9BACL</name>
<reference evidence="1" key="2">
    <citation type="submission" date="2020-09" db="EMBL/GenBank/DDBJ databases">
        <authorList>
            <person name="Sun Q."/>
            <person name="Zhou Y."/>
        </authorList>
    </citation>
    <scope>NUCLEOTIDE SEQUENCE</scope>
    <source>
        <strain evidence="1">CGMCC 1.15178</strain>
    </source>
</reference>
<proteinExistence type="predicted"/>
<dbReference type="InterPro" id="IPR016181">
    <property type="entry name" value="Acyl_CoA_acyltransferase"/>
</dbReference>
<evidence type="ECO:0000313" key="1">
    <source>
        <dbReference type="EMBL" id="GGE00284.1"/>
    </source>
</evidence>
<protein>
    <submittedName>
        <fullName evidence="1">Uncharacterized protein</fullName>
    </submittedName>
</protein>
<reference evidence="1" key="1">
    <citation type="journal article" date="2014" name="Int. J. Syst. Evol. Microbiol.">
        <title>Complete genome sequence of Corynebacterium casei LMG S-19264T (=DSM 44701T), isolated from a smear-ripened cheese.</title>
        <authorList>
            <consortium name="US DOE Joint Genome Institute (JGI-PGF)"/>
            <person name="Walter F."/>
            <person name="Albersmeier A."/>
            <person name="Kalinowski J."/>
            <person name="Ruckert C."/>
        </authorList>
    </citation>
    <scope>NUCLEOTIDE SEQUENCE</scope>
    <source>
        <strain evidence="1">CGMCC 1.15178</strain>
    </source>
</reference>
<accession>A0A916ZJH6</accession>
<evidence type="ECO:0000313" key="2">
    <source>
        <dbReference type="Proteomes" id="UP000612456"/>
    </source>
</evidence>
<dbReference type="EMBL" id="BMHP01000014">
    <property type="protein sequence ID" value="GGE00284.1"/>
    <property type="molecule type" value="Genomic_DNA"/>
</dbReference>
<comment type="caution">
    <text evidence="1">The sequence shown here is derived from an EMBL/GenBank/DDBJ whole genome shotgun (WGS) entry which is preliminary data.</text>
</comment>
<organism evidence="1 2">
    <name type="scientific">Paenibacillus nasutitermitis</name>
    <dbReference type="NCBI Taxonomy" id="1652958"/>
    <lineage>
        <taxon>Bacteria</taxon>
        <taxon>Bacillati</taxon>
        <taxon>Bacillota</taxon>
        <taxon>Bacilli</taxon>
        <taxon>Bacillales</taxon>
        <taxon>Paenibacillaceae</taxon>
        <taxon>Paenibacillus</taxon>
    </lineage>
</organism>
<dbReference type="Proteomes" id="UP000612456">
    <property type="component" value="Unassembled WGS sequence"/>
</dbReference>
<dbReference type="SUPFAM" id="SSF55729">
    <property type="entry name" value="Acyl-CoA N-acyltransferases (Nat)"/>
    <property type="match status" value="1"/>
</dbReference>